<accession>A0A9P4Z035</accession>
<dbReference type="GeneID" id="55967709"/>
<feature type="transmembrane region" description="Helical" evidence="2">
    <location>
        <begin position="69"/>
        <end position="94"/>
    </location>
</feature>
<sequence>MWGSDLIDLPEPVVMPEADECVPHSQHHSNSFMAQDSRLDGKMGRISDKRDLGPPIPTGLAATCRRKRFIVPLAVFVTLLAIGGVLGGVLGTMVSTGESDSTDQASAVSSRNNTSSILPSSRVALSMVGSSISSIRTILLQNTDGDLVSLEWQGASSTARLVTGSSARAEPVKPLNGSPLAAVTHGAQGDLHLFYIDDTLRFAHAIRRANASDDERWGVGPLSTLAGQKKVQSRPSDKMRRLSVAIVTMNSTTSEPEDYIVVMFQVNPGTDIFCLLSSSDPDNTDSWVVTSFSLGTERKGVTMHPDSPGFVLVPITRTFGSQSETFPGLRMFWDLSDDQYKTTLGAFECTFTDTQTLDQCQLVATEWGDVEGEQIVLDTPKPLFLSVVPLGTSSSSIEFGDYIFRVLDSGGRLVELHGNSSEWTGHNAFAVVDDGLPEGIEENFTAVASADDGLLYAVSEGKLLEFARRGEWWESDGDDDDQTGWRFLSIVDTDLSDS</sequence>
<keyword evidence="2" id="KW-0472">Membrane</keyword>
<protein>
    <submittedName>
        <fullName evidence="3">Uncharacterized protein</fullName>
    </submittedName>
</protein>
<keyword evidence="2" id="KW-1133">Transmembrane helix</keyword>
<dbReference type="EMBL" id="JAANYQ010000002">
    <property type="protein sequence ID" value="KAF4126233.1"/>
    <property type="molecule type" value="Genomic_DNA"/>
</dbReference>
<comment type="caution">
    <text evidence="3">The sequence shown here is derived from an EMBL/GenBank/DDBJ whole genome shotgun (WGS) entry which is preliminary data.</text>
</comment>
<evidence type="ECO:0000256" key="1">
    <source>
        <dbReference type="SAM" id="MobiDB-lite"/>
    </source>
</evidence>
<name>A0A9P4Z035_9HYPO</name>
<feature type="compositionally biased region" description="Polar residues" evidence="1">
    <location>
        <begin position="98"/>
        <end position="115"/>
    </location>
</feature>
<dbReference type="RefSeq" id="XP_035324885.1">
    <property type="nucleotide sequence ID" value="XM_035463461.1"/>
</dbReference>
<evidence type="ECO:0000256" key="2">
    <source>
        <dbReference type="SAM" id="Phobius"/>
    </source>
</evidence>
<feature type="region of interest" description="Disordered" evidence="1">
    <location>
        <begin position="96"/>
        <end position="115"/>
    </location>
</feature>
<organism evidence="3 4">
    <name type="scientific">Geosmithia morbida</name>
    <dbReference type="NCBI Taxonomy" id="1094350"/>
    <lineage>
        <taxon>Eukaryota</taxon>
        <taxon>Fungi</taxon>
        <taxon>Dikarya</taxon>
        <taxon>Ascomycota</taxon>
        <taxon>Pezizomycotina</taxon>
        <taxon>Sordariomycetes</taxon>
        <taxon>Hypocreomycetidae</taxon>
        <taxon>Hypocreales</taxon>
        <taxon>Bionectriaceae</taxon>
        <taxon>Geosmithia</taxon>
    </lineage>
</organism>
<dbReference type="Gene3D" id="2.120.10.70">
    <property type="entry name" value="Fucose-specific lectin"/>
    <property type="match status" value="1"/>
</dbReference>
<evidence type="ECO:0000313" key="3">
    <source>
        <dbReference type="EMBL" id="KAF4126233.1"/>
    </source>
</evidence>
<reference evidence="3" key="1">
    <citation type="submission" date="2020-03" db="EMBL/GenBank/DDBJ databases">
        <title>Site-based positive gene gene selection in Geosmithia morbida across the United States reveals a broad range of putative effectors and factors for local host and environmental adapation.</title>
        <authorList>
            <person name="Onufrak A."/>
            <person name="Murdoch R.W."/>
            <person name="Gazis R."/>
            <person name="Huff M."/>
            <person name="Staton M."/>
            <person name="Klingeman W."/>
            <person name="Hadziabdic D."/>
        </authorList>
    </citation>
    <scope>NUCLEOTIDE SEQUENCE</scope>
    <source>
        <strain evidence="3">1262</strain>
    </source>
</reference>
<proteinExistence type="predicted"/>
<dbReference type="OrthoDB" id="5131812at2759"/>
<gene>
    <name evidence="3" type="ORF">GMORB2_1479</name>
</gene>
<dbReference type="AlphaFoldDB" id="A0A9P4Z035"/>
<keyword evidence="2" id="KW-0812">Transmembrane</keyword>
<evidence type="ECO:0000313" key="4">
    <source>
        <dbReference type="Proteomes" id="UP000749293"/>
    </source>
</evidence>
<dbReference type="Proteomes" id="UP000749293">
    <property type="component" value="Unassembled WGS sequence"/>
</dbReference>
<keyword evidence="4" id="KW-1185">Reference proteome</keyword>